<keyword evidence="2" id="KW-1185">Reference proteome</keyword>
<evidence type="ECO:0000313" key="2">
    <source>
        <dbReference type="Proteomes" id="UP000030787"/>
    </source>
</evidence>
<dbReference type="AlphaFoldDB" id="A0A0A7LCU2"/>
<name>A0A0A7LCU2_9ARCH</name>
<accession>A0A0A7LCU2</accession>
<dbReference type="Proteomes" id="UP000030787">
    <property type="component" value="Chromosome"/>
</dbReference>
<gene>
    <name evidence="1" type="ORF">Mpt1_c10220</name>
</gene>
<dbReference type="RefSeq" id="WP_048112796.1">
    <property type="nucleotide sequence ID" value="NZ_CP010070.1"/>
</dbReference>
<sequence length="157" mass="18523">MSEKFDPILYTPRCIMHSRRDGRIDETDRDGYLYSNGIHKTKILPKDLPEWFILSRVFGEYGYVSAKGVKHLFFEPNYHADCNLDGDVLYISYFDEIKQTGDDGRYRLEGYDLVIRGPLLVDFVSAAEEYSGYDITSIVKELKQKEEWFNEHIPKWY</sequence>
<reference evidence="1 2" key="1">
    <citation type="journal article" date="2014" name="Appl. Environ. Microbiol.">
        <title>Comparative Genome Analysis of 'Candidatus Methanoplasma termitum' Indicates a New Mode of Energy Metabolism in the Seventh Order of Methanogens.</title>
        <authorList>
            <person name="Lang K."/>
            <person name="Schuldes J."/>
            <person name="Klingl A."/>
            <person name="Poehlein A."/>
            <person name="Daniel R."/>
            <person name="Brune A."/>
        </authorList>
    </citation>
    <scope>NUCLEOTIDE SEQUENCE [LARGE SCALE GENOMIC DNA]</scope>
    <source>
        <strain evidence="2">Mpt1</strain>
    </source>
</reference>
<dbReference type="HOGENOM" id="CLU_1673900_0_0_2"/>
<protein>
    <submittedName>
        <fullName evidence="1">Uncharacterized protein</fullName>
    </submittedName>
</protein>
<proteinExistence type="predicted"/>
<evidence type="ECO:0000313" key="1">
    <source>
        <dbReference type="EMBL" id="AIZ56894.1"/>
    </source>
</evidence>
<dbReference type="EMBL" id="CP010070">
    <property type="protein sequence ID" value="AIZ56894.1"/>
    <property type="molecule type" value="Genomic_DNA"/>
</dbReference>
<dbReference type="STRING" id="1577791.Mpt1_c10220"/>
<dbReference type="GeneID" id="24818684"/>
<dbReference type="KEGG" id="mear:Mpt1_c10220"/>
<organism evidence="1 2">
    <name type="scientific">Candidatus Methanoplasma termitum</name>
    <dbReference type="NCBI Taxonomy" id="1577791"/>
    <lineage>
        <taxon>Archaea</taxon>
        <taxon>Methanobacteriati</taxon>
        <taxon>Thermoplasmatota</taxon>
        <taxon>Thermoplasmata</taxon>
        <taxon>Methanomassiliicoccales</taxon>
        <taxon>Methanomassiliicoccaceae</taxon>
        <taxon>Candidatus Methanoplasma</taxon>
    </lineage>
</organism>